<protein>
    <submittedName>
        <fullName evidence="3">DUF4038 domain-containing protein</fullName>
    </submittedName>
</protein>
<dbReference type="InterPro" id="IPR013783">
    <property type="entry name" value="Ig-like_fold"/>
</dbReference>
<proteinExistence type="predicted"/>
<dbReference type="Gene3D" id="2.60.40.10">
    <property type="entry name" value="Immunoglobulins"/>
    <property type="match status" value="1"/>
</dbReference>
<dbReference type="Pfam" id="PF13204">
    <property type="entry name" value="Apiosidase"/>
    <property type="match status" value="1"/>
</dbReference>
<dbReference type="PANTHER" id="PTHR37836">
    <property type="entry name" value="LMO1036 PROTEIN"/>
    <property type="match status" value="1"/>
</dbReference>
<gene>
    <name evidence="3" type="ORF">QJ043_07550</name>
</gene>
<evidence type="ECO:0000259" key="1">
    <source>
        <dbReference type="Pfam" id="PF13204"/>
    </source>
</evidence>
<dbReference type="EMBL" id="JASJEX010000003">
    <property type="protein sequence ID" value="MDJ1129930.1"/>
    <property type="molecule type" value="Genomic_DNA"/>
</dbReference>
<feature type="domain" description="Apiosidase-like catalytic" evidence="1">
    <location>
        <begin position="103"/>
        <end position="435"/>
    </location>
</feature>
<evidence type="ECO:0000313" key="3">
    <source>
        <dbReference type="EMBL" id="MDJ1129930.1"/>
    </source>
</evidence>
<accession>A0ABT6ZLK4</accession>
<dbReference type="RefSeq" id="WP_283713050.1">
    <property type="nucleotide sequence ID" value="NZ_JASJEW010000002.1"/>
</dbReference>
<reference evidence="3" key="1">
    <citation type="submission" date="2023-05" db="EMBL/GenBank/DDBJ databases">
        <title>[olsenella] sp. nov., isolated from a pig farm feces dump.</title>
        <authorList>
            <person name="Chang Y.-H."/>
        </authorList>
    </citation>
    <scope>NUCLEOTIDE SEQUENCE</scope>
    <source>
        <strain evidence="3">YH-ols2217</strain>
    </source>
</reference>
<dbReference type="Proteomes" id="UP001431693">
    <property type="component" value="Unassembled WGS sequence"/>
</dbReference>
<feature type="domain" description="DUF5060" evidence="2">
    <location>
        <begin position="2"/>
        <end position="67"/>
    </location>
</feature>
<dbReference type="InterPro" id="IPR032260">
    <property type="entry name" value="DUF5060"/>
</dbReference>
<evidence type="ECO:0000313" key="4">
    <source>
        <dbReference type="Proteomes" id="UP001431693"/>
    </source>
</evidence>
<dbReference type="InterPro" id="IPR025277">
    <property type="entry name" value="Apiosidase-like_cat_dom"/>
</dbReference>
<sequence>MAETWRRTVLTFEAAREYADPVRDCAVVATFAGPSGEEILREAYWDGGRTYRVSFAPPVPGSWNWSLAAPADSGLDGLFGTLEAEPYRGELPIYRHGFLRVAENRRYLTYADGTPFLWLGDTHWAFATGERWDESNHPAMGSMFRGMVDRRVEQGFSVCQANLRANEADDRYWLDPDAEKPVPNVAFYQQELDRRMAYVADAGLVNALGLAWYDELFQPNGMEQMKTLARYVVARYGALPVVWTLAGEVAGYDSAHREELIAGWDEVARVIESCDGYGHLQTAHYTTRRPMEEYYQDASWHDLTLGQAGHGDYLVGEGDYREFFSAHHEKPFVEGEAMYEGCSTLEENGSRQVTPAMVRRVAYMVMQLGGCGYTYGAQGIWDCVWDEAFFEDPANDVLVGMFNRFHWTWRDGIDAPGAVQLGHWKRFYEDVRFWELAPYERPGANGARWRKQPMATVSEQCDRIAAYYTEAARKPLRVEGLAAGEWTWRWFDPRTGEWGEPCSIALDGTWTLPPRPDCNDWCLTASKTERDKML</sequence>
<dbReference type="Pfam" id="PF16586">
    <property type="entry name" value="DUF5060"/>
    <property type="match status" value="1"/>
</dbReference>
<name>A0ABT6ZLK4_9ACTN</name>
<dbReference type="Gene3D" id="3.20.20.80">
    <property type="entry name" value="Glycosidases"/>
    <property type="match status" value="1"/>
</dbReference>
<comment type="caution">
    <text evidence="3">The sequence shown here is derived from an EMBL/GenBank/DDBJ whole genome shotgun (WGS) entry which is preliminary data.</text>
</comment>
<evidence type="ECO:0000259" key="2">
    <source>
        <dbReference type="Pfam" id="PF16586"/>
    </source>
</evidence>
<dbReference type="PANTHER" id="PTHR37836:SF2">
    <property type="entry name" value="DUF4038 DOMAIN-CONTAINING PROTEIN"/>
    <property type="match status" value="1"/>
</dbReference>
<organism evidence="3 4">
    <name type="scientific">Kribbibacterium absianum</name>
    <dbReference type="NCBI Taxonomy" id="3044210"/>
    <lineage>
        <taxon>Bacteria</taxon>
        <taxon>Bacillati</taxon>
        <taxon>Actinomycetota</taxon>
        <taxon>Coriobacteriia</taxon>
        <taxon>Coriobacteriales</taxon>
        <taxon>Kribbibacteriaceae</taxon>
        <taxon>Kribbibacterium</taxon>
    </lineage>
</organism>
<keyword evidence="4" id="KW-1185">Reference proteome</keyword>